<dbReference type="AlphaFoldDB" id="A0A6A5QET1"/>
<evidence type="ECO:0000313" key="2">
    <source>
        <dbReference type="Proteomes" id="UP000800096"/>
    </source>
</evidence>
<dbReference type="Proteomes" id="UP000800096">
    <property type="component" value="Unassembled WGS sequence"/>
</dbReference>
<gene>
    <name evidence="1" type="ORF">BDU57DRAFT_522238</name>
</gene>
<name>A0A6A5QET1_AMPQU</name>
<proteinExistence type="predicted"/>
<dbReference type="EMBL" id="ML979139">
    <property type="protein sequence ID" value="KAF1913358.1"/>
    <property type="molecule type" value="Genomic_DNA"/>
</dbReference>
<accession>A0A6A5QET1</accession>
<keyword evidence="2" id="KW-1185">Reference proteome</keyword>
<reference evidence="1" key="1">
    <citation type="journal article" date="2020" name="Stud. Mycol.">
        <title>101 Dothideomycetes genomes: a test case for predicting lifestyles and emergence of pathogens.</title>
        <authorList>
            <person name="Haridas S."/>
            <person name="Albert R."/>
            <person name="Binder M."/>
            <person name="Bloem J."/>
            <person name="Labutti K."/>
            <person name="Salamov A."/>
            <person name="Andreopoulos B."/>
            <person name="Baker S."/>
            <person name="Barry K."/>
            <person name="Bills G."/>
            <person name="Bluhm B."/>
            <person name="Cannon C."/>
            <person name="Castanera R."/>
            <person name="Culley D."/>
            <person name="Daum C."/>
            <person name="Ezra D."/>
            <person name="Gonzalez J."/>
            <person name="Henrissat B."/>
            <person name="Kuo A."/>
            <person name="Liang C."/>
            <person name="Lipzen A."/>
            <person name="Lutzoni F."/>
            <person name="Magnuson J."/>
            <person name="Mondo S."/>
            <person name="Nolan M."/>
            <person name="Ohm R."/>
            <person name="Pangilinan J."/>
            <person name="Park H.-J."/>
            <person name="Ramirez L."/>
            <person name="Alfaro M."/>
            <person name="Sun H."/>
            <person name="Tritt A."/>
            <person name="Yoshinaga Y."/>
            <person name="Zwiers L.-H."/>
            <person name="Turgeon B."/>
            <person name="Goodwin S."/>
            <person name="Spatafora J."/>
            <person name="Crous P."/>
            <person name="Grigoriev I."/>
        </authorList>
    </citation>
    <scope>NUCLEOTIDE SEQUENCE</scope>
    <source>
        <strain evidence="1">HMLAC05119</strain>
    </source>
</reference>
<dbReference type="OrthoDB" id="5382058at2759"/>
<organism evidence="1 2">
    <name type="scientific">Ampelomyces quisqualis</name>
    <name type="common">Powdery mildew agent</name>
    <dbReference type="NCBI Taxonomy" id="50730"/>
    <lineage>
        <taxon>Eukaryota</taxon>
        <taxon>Fungi</taxon>
        <taxon>Dikarya</taxon>
        <taxon>Ascomycota</taxon>
        <taxon>Pezizomycotina</taxon>
        <taxon>Dothideomycetes</taxon>
        <taxon>Pleosporomycetidae</taxon>
        <taxon>Pleosporales</taxon>
        <taxon>Pleosporineae</taxon>
        <taxon>Phaeosphaeriaceae</taxon>
        <taxon>Ampelomyces</taxon>
    </lineage>
</organism>
<evidence type="ECO:0000313" key="1">
    <source>
        <dbReference type="EMBL" id="KAF1913358.1"/>
    </source>
</evidence>
<sequence length="91" mass="10102">MAHSLPWKPSQTQIYVHYQQNSRYLASSSSAYILRPWRAKTPHRSSSINKAGVPVVGWAHAPSGVHGESALSHIQNLWYQYSAPYVLAVAG</sequence>
<protein>
    <submittedName>
        <fullName evidence="1">Uncharacterized protein</fullName>
    </submittedName>
</protein>